<keyword evidence="2" id="KW-1185">Reference proteome</keyword>
<dbReference type="HOGENOM" id="CLU_2170549_0_0_1"/>
<accession>A0A017SI56</accession>
<protein>
    <submittedName>
        <fullName evidence="1">Uncharacterized protein</fullName>
    </submittedName>
</protein>
<proteinExistence type="predicted"/>
<dbReference type="RefSeq" id="XP_040640037.1">
    <property type="nucleotide sequence ID" value="XM_040781467.1"/>
</dbReference>
<name>A0A017SI56_ASPRC</name>
<dbReference type="GeneID" id="63696591"/>
<dbReference type="AlphaFoldDB" id="A0A017SI56"/>
<gene>
    <name evidence="1" type="ORF">EURHEDRAFT_410869</name>
</gene>
<evidence type="ECO:0000313" key="1">
    <source>
        <dbReference type="EMBL" id="EYE96349.1"/>
    </source>
</evidence>
<sequence>MILTVSLRSQLFVALTFSFSFIRKPHSAAALCIAMNMDYHGSHGHTDATSFPMDWEVLLDSRIRVSTLWRSMCQVVLVQPRTALLPLAHKLNYHPHWYGKVRSMYGVRYQ</sequence>
<dbReference type="EMBL" id="KK088418">
    <property type="protein sequence ID" value="EYE96349.1"/>
    <property type="molecule type" value="Genomic_DNA"/>
</dbReference>
<dbReference type="Proteomes" id="UP000019804">
    <property type="component" value="Unassembled WGS sequence"/>
</dbReference>
<organism evidence="1 2">
    <name type="scientific">Aspergillus ruber (strain CBS 135680)</name>
    <dbReference type="NCBI Taxonomy" id="1388766"/>
    <lineage>
        <taxon>Eukaryota</taxon>
        <taxon>Fungi</taxon>
        <taxon>Dikarya</taxon>
        <taxon>Ascomycota</taxon>
        <taxon>Pezizomycotina</taxon>
        <taxon>Eurotiomycetes</taxon>
        <taxon>Eurotiomycetidae</taxon>
        <taxon>Eurotiales</taxon>
        <taxon>Aspergillaceae</taxon>
        <taxon>Aspergillus</taxon>
        <taxon>Aspergillus subgen. Aspergillus</taxon>
    </lineage>
</organism>
<reference evidence="2" key="1">
    <citation type="journal article" date="2014" name="Nat. Commun.">
        <title>Genomic adaptations of the halophilic Dead Sea filamentous fungus Eurotium rubrum.</title>
        <authorList>
            <person name="Kis-Papo T."/>
            <person name="Weig A.R."/>
            <person name="Riley R."/>
            <person name="Persoh D."/>
            <person name="Salamov A."/>
            <person name="Sun H."/>
            <person name="Lipzen A."/>
            <person name="Wasser S.P."/>
            <person name="Rambold G."/>
            <person name="Grigoriev I.V."/>
            <person name="Nevo E."/>
        </authorList>
    </citation>
    <scope>NUCLEOTIDE SEQUENCE [LARGE SCALE GENOMIC DNA]</scope>
    <source>
        <strain evidence="2">CBS 135680</strain>
    </source>
</reference>
<evidence type="ECO:0000313" key="2">
    <source>
        <dbReference type="Proteomes" id="UP000019804"/>
    </source>
</evidence>